<evidence type="ECO:0000256" key="2">
    <source>
        <dbReference type="SAM" id="Phobius"/>
    </source>
</evidence>
<evidence type="ECO:0000259" key="3">
    <source>
        <dbReference type="Pfam" id="PF01478"/>
    </source>
</evidence>
<dbReference type="EMBL" id="CP013244">
    <property type="protein sequence ID" value="ANP45721.1"/>
    <property type="molecule type" value="Genomic_DNA"/>
</dbReference>
<dbReference type="OrthoDB" id="9789291at2"/>
<feature type="transmembrane region" description="Helical" evidence="2">
    <location>
        <begin position="31"/>
        <end position="57"/>
    </location>
</feature>
<dbReference type="PANTHER" id="PTHR30487">
    <property type="entry name" value="TYPE 4 PREPILIN-LIKE PROTEINS LEADER PEPTIDE-PROCESSING ENZYME"/>
    <property type="match status" value="1"/>
</dbReference>
<dbReference type="KEGG" id="cbot:ATE48_07215"/>
<keyword evidence="2" id="KW-1133">Transmembrane helix</keyword>
<evidence type="ECO:0000313" key="5">
    <source>
        <dbReference type="Proteomes" id="UP000092498"/>
    </source>
</evidence>
<feature type="domain" description="Prepilin type IV endopeptidase peptidase" evidence="3">
    <location>
        <begin position="56"/>
        <end position="159"/>
    </location>
</feature>
<evidence type="ECO:0000256" key="1">
    <source>
        <dbReference type="ARBA" id="ARBA00005801"/>
    </source>
</evidence>
<dbReference type="GO" id="GO:0005886">
    <property type="term" value="C:plasma membrane"/>
    <property type="evidence" value="ECO:0007669"/>
    <property type="project" value="TreeGrafter"/>
</dbReference>
<protein>
    <recommendedName>
        <fullName evidence="3">Prepilin type IV endopeptidase peptidase domain-containing protein</fullName>
    </recommendedName>
</protein>
<dbReference type="AlphaFoldDB" id="A0A1B1AGQ2"/>
<dbReference type="InterPro" id="IPR000045">
    <property type="entry name" value="Prepilin_IV_endopep_pep"/>
</dbReference>
<dbReference type="RefSeq" id="WP_066769511.1">
    <property type="nucleotide sequence ID" value="NZ_CP013244.1"/>
</dbReference>
<sequence>MVIEPLQLSLLIVASALCARAAKRDLVIPLWASLLACGLLVFAGALMGALYAALGLLVVICSFIIETDRRFQLIPDEFVLGLIAIALTFALAGADEALWGAGLIGFVFFAVRQTLSSLRGQEVMGWGDVKFAVAIGALLGPMHGFYAVAMAGAATSVFLVVRARTGALQAGAPFGIGLASATIIVAIAKAIAL</sequence>
<organism evidence="4 5">
    <name type="scientific">Candidatus Viadribacter manganicus</name>
    <dbReference type="NCBI Taxonomy" id="1759059"/>
    <lineage>
        <taxon>Bacteria</taxon>
        <taxon>Pseudomonadati</taxon>
        <taxon>Pseudomonadota</taxon>
        <taxon>Alphaproteobacteria</taxon>
        <taxon>Hyphomonadales</taxon>
        <taxon>Hyphomonadaceae</taxon>
        <taxon>Candidatus Viadribacter</taxon>
    </lineage>
</organism>
<accession>A0A1B1AGQ2</accession>
<keyword evidence="2" id="KW-0472">Membrane</keyword>
<feature type="transmembrane region" description="Helical" evidence="2">
    <location>
        <begin position="172"/>
        <end position="192"/>
    </location>
</feature>
<reference evidence="4 5" key="1">
    <citation type="submission" date="2015-11" db="EMBL/GenBank/DDBJ databases">
        <title>Whole-Genome Sequence of Candidatus Oderbacter manganicum from the National Park Lower Oder Valley, Germany.</title>
        <authorList>
            <person name="Braun B."/>
            <person name="Liere K."/>
            <person name="Szewzyk U."/>
        </authorList>
    </citation>
    <scope>NUCLEOTIDE SEQUENCE [LARGE SCALE GENOMIC DNA]</scope>
    <source>
        <strain evidence="4 5">OTSz_A_272</strain>
    </source>
</reference>
<comment type="similarity">
    <text evidence="1">Belongs to the peptidase A24 family.</text>
</comment>
<proteinExistence type="inferred from homology"/>
<feature type="transmembrane region" description="Helical" evidence="2">
    <location>
        <begin position="78"/>
        <end position="111"/>
    </location>
</feature>
<dbReference type="InterPro" id="IPR050882">
    <property type="entry name" value="Prepilin_peptidase/N-MTase"/>
</dbReference>
<dbReference type="Proteomes" id="UP000092498">
    <property type="component" value="Chromosome"/>
</dbReference>
<dbReference type="GO" id="GO:0006465">
    <property type="term" value="P:signal peptide processing"/>
    <property type="evidence" value="ECO:0007669"/>
    <property type="project" value="TreeGrafter"/>
</dbReference>
<keyword evidence="5" id="KW-1185">Reference proteome</keyword>
<dbReference type="PANTHER" id="PTHR30487:SF0">
    <property type="entry name" value="PREPILIN LEADER PEPTIDASE_N-METHYLTRANSFERASE-RELATED"/>
    <property type="match status" value="1"/>
</dbReference>
<evidence type="ECO:0000313" key="4">
    <source>
        <dbReference type="EMBL" id="ANP45721.1"/>
    </source>
</evidence>
<feature type="transmembrane region" description="Helical" evidence="2">
    <location>
        <begin position="131"/>
        <end position="160"/>
    </location>
</feature>
<dbReference type="Pfam" id="PF01478">
    <property type="entry name" value="Peptidase_A24"/>
    <property type="match status" value="1"/>
</dbReference>
<dbReference type="InParanoid" id="A0A1B1AGQ2"/>
<dbReference type="Gene3D" id="1.20.120.1220">
    <property type="match status" value="1"/>
</dbReference>
<dbReference type="GO" id="GO:0004190">
    <property type="term" value="F:aspartic-type endopeptidase activity"/>
    <property type="evidence" value="ECO:0007669"/>
    <property type="project" value="InterPro"/>
</dbReference>
<dbReference type="STRING" id="1759059.ATE48_07215"/>
<gene>
    <name evidence="4" type="ORF">ATE48_07215</name>
</gene>
<name>A0A1B1AGQ2_9PROT</name>
<keyword evidence="2" id="KW-0812">Transmembrane</keyword>